<sequence>MKKLILLLGLILSMNTFAVSDFCKGFGAGYITGYKQASGSSFDPFVPFCPFQPVKGFNDPDSDYEHGYIIGYEKGKKAG</sequence>
<proteinExistence type="predicted"/>
<dbReference type="EMBL" id="UINC01194240">
    <property type="protein sequence ID" value="SVE10238.1"/>
    <property type="molecule type" value="Genomic_DNA"/>
</dbReference>
<organism evidence="1">
    <name type="scientific">marine metagenome</name>
    <dbReference type="NCBI Taxonomy" id="408172"/>
    <lineage>
        <taxon>unclassified sequences</taxon>
        <taxon>metagenomes</taxon>
        <taxon>ecological metagenomes</taxon>
    </lineage>
</organism>
<dbReference type="AlphaFoldDB" id="A0A383ASW4"/>
<gene>
    <name evidence="1" type="ORF">METZ01_LOCUS463092</name>
</gene>
<name>A0A383ASW4_9ZZZZ</name>
<accession>A0A383ASW4</accession>
<evidence type="ECO:0000313" key="1">
    <source>
        <dbReference type="EMBL" id="SVE10238.1"/>
    </source>
</evidence>
<reference evidence="1" key="1">
    <citation type="submission" date="2018-05" db="EMBL/GenBank/DDBJ databases">
        <authorList>
            <person name="Lanie J.A."/>
            <person name="Ng W.-L."/>
            <person name="Kazmierczak K.M."/>
            <person name="Andrzejewski T.M."/>
            <person name="Davidsen T.M."/>
            <person name="Wayne K.J."/>
            <person name="Tettelin H."/>
            <person name="Glass J.I."/>
            <person name="Rusch D."/>
            <person name="Podicherti R."/>
            <person name="Tsui H.-C.T."/>
            <person name="Winkler M.E."/>
        </authorList>
    </citation>
    <scope>NUCLEOTIDE SEQUENCE</scope>
</reference>
<protein>
    <submittedName>
        <fullName evidence="1">Uncharacterized protein</fullName>
    </submittedName>
</protein>